<dbReference type="SUPFAM" id="SSF50814">
    <property type="entry name" value="Lipocalins"/>
    <property type="match status" value="1"/>
</dbReference>
<accession>A0A943EF20</accession>
<dbReference type="InterPro" id="IPR012674">
    <property type="entry name" value="Calycin"/>
</dbReference>
<dbReference type="Gene3D" id="2.40.128.20">
    <property type="match status" value="1"/>
</dbReference>
<reference evidence="1" key="1">
    <citation type="submission" date="2021-02" db="EMBL/GenBank/DDBJ databases">
        <title>Infant gut strain persistence is associated with maternal origin, phylogeny, and functional potential including surface adhesion and iron acquisition.</title>
        <authorList>
            <person name="Lou Y.C."/>
        </authorList>
    </citation>
    <scope>NUCLEOTIDE SEQUENCE</scope>
    <source>
        <strain evidence="1">L3_106_000M1_dasL3_106_000M1_concoct_15</strain>
    </source>
</reference>
<sequence length="147" mass="17247">MVPVKVTIVSWNKNDPEGPSTFIAFGKMTEKGGVTYVRYEESKLTGMDQTTTTLKWSEEALTIIRHGRFEHRQHYERGRNTLFQYRTPYFSLPMCVFTRQLEMKRGEGRWDVTLEYDMEIDHQPNGSLRLSIVVEEEQKSGHQECTH</sequence>
<evidence type="ECO:0000313" key="2">
    <source>
        <dbReference type="Proteomes" id="UP000754226"/>
    </source>
</evidence>
<dbReference type="Pfam" id="PF09148">
    <property type="entry name" value="DUF1934"/>
    <property type="match status" value="1"/>
</dbReference>
<organism evidence="1 2">
    <name type="scientific">Acidaminococcus intestini</name>
    <dbReference type="NCBI Taxonomy" id="187327"/>
    <lineage>
        <taxon>Bacteria</taxon>
        <taxon>Bacillati</taxon>
        <taxon>Bacillota</taxon>
        <taxon>Negativicutes</taxon>
        <taxon>Acidaminococcales</taxon>
        <taxon>Acidaminococcaceae</taxon>
        <taxon>Acidaminococcus</taxon>
    </lineage>
</organism>
<dbReference type="InterPro" id="IPR015231">
    <property type="entry name" value="DUF1934"/>
</dbReference>
<name>A0A943EF20_9FIRM</name>
<protein>
    <submittedName>
        <fullName evidence="1">DUF1934 domain-containing protein</fullName>
    </submittedName>
</protein>
<evidence type="ECO:0000313" key="1">
    <source>
        <dbReference type="EMBL" id="MBS5518979.1"/>
    </source>
</evidence>
<dbReference type="AlphaFoldDB" id="A0A943EF20"/>
<proteinExistence type="predicted"/>
<dbReference type="EMBL" id="JAGZCZ010000001">
    <property type="protein sequence ID" value="MBS5518979.1"/>
    <property type="molecule type" value="Genomic_DNA"/>
</dbReference>
<comment type="caution">
    <text evidence="1">The sequence shown here is derived from an EMBL/GenBank/DDBJ whole genome shotgun (WGS) entry which is preliminary data.</text>
</comment>
<dbReference type="Proteomes" id="UP000754226">
    <property type="component" value="Unassembled WGS sequence"/>
</dbReference>
<gene>
    <name evidence="1" type="ORF">KHX13_01340</name>
</gene>